<name>A0ABQ9J6G3_9CUCU</name>
<evidence type="ECO:0000313" key="3">
    <source>
        <dbReference type="Proteomes" id="UP001162164"/>
    </source>
</evidence>
<evidence type="ECO:0000256" key="1">
    <source>
        <dbReference type="ARBA" id="ARBA00005361"/>
    </source>
</evidence>
<protein>
    <recommendedName>
        <fullName evidence="4">Tctex1 domain-containing protein 2</fullName>
    </recommendedName>
</protein>
<proteinExistence type="inferred from homology"/>
<dbReference type="InterPro" id="IPR005334">
    <property type="entry name" value="Tctex-1-like"/>
</dbReference>
<dbReference type="EMBL" id="JAPWTJ010001237">
    <property type="protein sequence ID" value="KAJ8973117.1"/>
    <property type="molecule type" value="Genomic_DNA"/>
</dbReference>
<dbReference type="Gene3D" id="3.30.1140.40">
    <property type="entry name" value="Tctex-1"/>
    <property type="match status" value="1"/>
</dbReference>
<dbReference type="Proteomes" id="UP001162164">
    <property type="component" value="Unassembled WGS sequence"/>
</dbReference>
<comment type="caution">
    <text evidence="2">The sequence shown here is derived from an EMBL/GenBank/DDBJ whole genome shotgun (WGS) entry which is preliminary data.</text>
</comment>
<sequence length="131" mass="15069">MSSNSLIAQPVEVARLMNTYKLDPDKPFNPEKVTNILESVMVEALENLTYDTDKVPKQAKWASSAIRAKVKEMEFDRFKLVCLVTIGEKNGQDVLATCRFLWDCDRDRYATFSMENTFVYGIAQCFGLYYE</sequence>
<keyword evidence="3" id="KW-1185">Reference proteome</keyword>
<accession>A0ABQ9J6G3</accession>
<gene>
    <name evidence="2" type="ORF">NQ317_011045</name>
</gene>
<dbReference type="InterPro" id="IPR038586">
    <property type="entry name" value="Tctex-1-like_sf"/>
</dbReference>
<dbReference type="PANTHER" id="PTHR21255:SF65">
    <property type="entry name" value="TCTEX1 DOMAIN-CONTAINING PROTEIN 2"/>
    <property type="match status" value="1"/>
</dbReference>
<comment type="similarity">
    <text evidence="1">Belongs to the dynein light chain Tctex-type family.</text>
</comment>
<reference evidence="2" key="1">
    <citation type="journal article" date="2023" name="Insect Mol. Biol.">
        <title>Genome sequencing provides insights into the evolution of gene families encoding plant cell wall-degrading enzymes in longhorned beetles.</title>
        <authorList>
            <person name="Shin N.R."/>
            <person name="Okamura Y."/>
            <person name="Kirsch R."/>
            <person name="Pauchet Y."/>
        </authorList>
    </citation>
    <scope>NUCLEOTIDE SEQUENCE</scope>
    <source>
        <strain evidence="2">MMC_N1</strain>
    </source>
</reference>
<evidence type="ECO:0008006" key="4">
    <source>
        <dbReference type="Google" id="ProtNLM"/>
    </source>
</evidence>
<organism evidence="2 3">
    <name type="scientific">Molorchus minor</name>
    <dbReference type="NCBI Taxonomy" id="1323400"/>
    <lineage>
        <taxon>Eukaryota</taxon>
        <taxon>Metazoa</taxon>
        <taxon>Ecdysozoa</taxon>
        <taxon>Arthropoda</taxon>
        <taxon>Hexapoda</taxon>
        <taxon>Insecta</taxon>
        <taxon>Pterygota</taxon>
        <taxon>Neoptera</taxon>
        <taxon>Endopterygota</taxon>
        <taxon>Coleoptera</taxon>
        <taxon>Polyphaga</taxon>
        <taxon>Cucujiformia</taxon>
        <taxon>Chrysomeloidea</taxon>
        <taxon>Cerambycidae</taxon>
        <taxon>Lamiinae</taxon>
        <taxon>Monochamini</taxon>
        <taxon>Molorchus</taxon>
    </lineage>
</organism>
<dbReference type="PANTHER" id="PTHR21255">
    <property type="entry name" value="T-COMPLEX-ASSOCIATED-TESTIS-EXPRESSED 1/ DYNEIN LIGHT CHAIN"/>
    <property type="match status" value="1"/>
</dbReference>
<dbReference type="CDD" id="cd21451">
    <property type="entry name" value="DLC-like_TCTEX1D"/>
    <property type="match status" value="1"/>
</dbReference>
<evidence type="ECO:0000313" key="2">
    <source>
        <dbReference type="EMBL" id="KAJ8973117.1"/>
    </source>
</evidence>
<dbReference type="Pfam" id="PF03645">
    <property type="entry name" value="Tctex-1"/>
    <property type="match status" value="1"/>
</dbReference>